<name>A0A844I411_9GAMM</name>
<sequence length="245" mass="28027">MLDGDEIKAHLETADRDYVTDVRIRSYDEAILLYIPREKVASKVRKGLTSLRQIENLRKHLIEKFSTSVEILFVNTDSHSDLESGFFQLLNRRFNDRVKSFYISFDNENTINSWIEVQGLDDSLKSEIKEYYSEILAGTDLILGSIQWVGATINLPKIPAILRLVKTLQPVEVGVLSRALKENYDSVDVKWLAKTLDNLRRKGVLHWQKPGTYTLTANSLAFVPAGTRRSSSDIDRALALGRRKW</sequence>
<dbReference type="AlphaFoldDB" id="A0A844I411"/>
<gene>
    <name evidence="1" type="ORF">FH752_14140</name>
</gene>
<evidence type="ECO:0000313" key="1">
    <source>
        <dbReference type="EMBL" id="MTI99751.1"/>
    </source>
</evidence>
<accession>A0A844I411</accession>
<proteinExistence type="predicted"/>
<protein>
    <submittedName>
        <fullName evidence="1">Uncharacterized protein</fullName>
    </submittedName>
</protein>
<organism evidence="1 2">
    <name type="scientific">Marinobacter adhaerens</name>
    <dbReference type="NCBI Taxonomy" id="1033846"/>
    <lineage>
        <taxon>Bacteria</taxon>
        <taxon>Pseudomonadati</taxon>
        <taxon>Pseudomonadota</taxon>
        <taxon>Gammaproteobacteria</taxon>
        <taxon>Pseudomonadales</taxon>
        <taxon>Marinobacteraceae</taxon>
        <taxon>Marinobacter</taxon>
    </lineage>
</organism>
<dbReference type="EMBL" id="VENC01000012">
    <property type="protein sequence ID" value="MTI99751.1"/>
    <property type="molecule type" value="Genomic_DNA"/>
</dbReference>
<comment type="caution">
    <text evidence="1">The sequence shown here is derived from an EMBL/GenBank/DDBJ whole genome shotgun (WGS) entry which is preliminary data.</text>
</comment>
<evidence type="ECO:0000313" key="2">
    <source>
        <dbReference type="Proteomes" id="UP000431462"/>
    </source>
</evidence>
<dbReference type="Proteomes" id="UP000431462">
    <property type="component" value="Unassembled WGS sequence"/>
</dbReference>
<reference evidence="1 2" key="1">
    <citation type="submission" date="2019-06" db="EMBL/GenBank/DDBJ databases">
        <title>Enrichment of Autotrophic Halophilic Microorganisms from Red Sea Brine Pool Using Microbial Electrosynthesis System.</title>
        <authorList>
            <person name="Alqahtani M.F."/>
            <person name="Bajracharya S."/>
            <person name="Katuri K.P."/>
            <person name="Ali M."/>
            <person name="Saikaly P.E."/>
        </authorList>
    </citation>
    <scope>NUCLEOTIDE SEQUENCE [LARGE SCALE GENOMIC DNA]</scope>
    <source>
        <strain evidence="1">MES15</strain>
    </source>
</reference>